<dbReference type="PANTHER" id="PTHR11271:SF48">
    <property type="entry name" value="AMIDOHYDROLASE-RELATED DOMAIN-CONTAINING PROTEIN"/>
    <property type="match status" value="1"/>
</dbReference>
<dbReference type="PANTHER" id="PTHR11271">
    <property type="entry name" value="GUANINE DEAMINASE"/>
    <property type="match status" value="1"/>
</dbReference>
<organism evidence="7 8">
    <name type="scientific">Steroidobacter flavus</name>
    <dbReference type="NCBI Taxonomy" id="1842136"/>
    <lineage>
        <taxon>Bacteria</taxon>
        <taxon>Pseudomonadati</taxon>
        <taxon>Pseudomonadota</taxon>
        <taxon>Gammaproteobacteria</taxon>
        <taxon>Steroidobacterales</taxon>
        <taxon>Steroidobacteraceae</taxon>
        <taxon>Steroidobacter</taxon>
    </lineage>
</organism>
<feature type="domain" description="Formimidoylglutamate deiminase N-terminal" evidence="6">
    <location>
        <begin position="1"/>
        <end position="45"/>
    </location>
</feature>
<comment type="caution">
    <text evidence="7">The sequence shown here is derived from an EMBL/GenBank/DDBJ whole genome shotgun (WGS) entry which is preliminary data.</text>
</comment>
<evidence type="ECO:0000256" key="3">
    <source>
        <dbReference type="ARBA" id="ARBA00022801"/>
    </source>
</evidence>
<dbReference type="EMBL" id="JBHSDU010000015">
    <property type="protein sequence ID" value="MFC4313890.1"/>
    <property type="molecule type" value="Genomic_DNA"/>
</dbReference>
<feature type="domain" description="Amidohydrolase-related" evidence="5">
    <location>
        <begin position="46"/>
        <end position="421"/>
    </location>
</feature>
<dbReference type="InterPro" id="IPR011059">
    <property type="entry name" value="Metal-dep_hydrolase_composite"/>
</dbReference>
<dbReference type="RefSeq" id="WP_380604619.1">
    <property type="nucleotide sequence ID" value="NZ_JBHSDU010000015.1"/>
</dbReference>
<dbReference type="NCBIfam" id="NF006681">
    <property type="entry name" value="PRK09229.1-2"/>
    <property type="match status" value="1"/>
</dbReference>
<dbReference type="InterPro" id="IPR055156">
    <property type="entry name" value="HutF-like_N"/>
</dbReference>
<keyword evidence="2" id="KW-0479">Metal-binding</keyword>
<keyword evidence="8" id="KW-1185">Reference proteome</keyword>
<dbReference type="EC" id="3.5.3.13" evidence="7"/>
<dbReference type="GO" id="GO:0050416">
    <property type="term" value="F:formimidoylglutamate deiminase activity"/>
    <property type="evidence" value="ECO:0007669"/>
    <property type="project" value="UniProtKB-EC"/>
</dbReference>
<keyword evidence="4" id="KW-0862">Zinc</keyword>
<comment type="cofactor">
    <cofactor evidence="1">
        <name>Zn(2+)</name>
        <dbReference type="ChEBI" id="CHEBI:29105"/>
    </cofactor>
</comment>
<dbReference type="InterPro" id="IPR010252">
    <property type="entry name" value="HutF"/>
</dbReference>
<dbReference type="InterPro" id="IPR051607">
    <property type="entry name" value="Metallo-dep_hydrolases"/>
</dbReference>
<dbReference type="Proteomes" id="UP001595904">
    <property type="component" value="Unassembled WGS sequence"/>
</dbReference>
<evidence type="ECO:0000256" key="4">
    <source>
        <dbReference type="ARBA" id="ARBA00022833"/>
    </source>
</evidence>
<dbReference type="Pfam" id="PF22429">
    <property type="entry name" value="HutF_N"/>
    <property type="match status" value="1"/>
</dbReference>
<protein>
    <submittedName>
        <fullName evidence="7">Formimidoylglutamate deiminase</fullName>
        <ecNumber evidence="7">3.5.3.13</ecNumber>
    </submittedName>
</protein>
<dbReference type="SUPFAM" id="SSF51556">
    <property type="entry name" value="Metallo-dependent hydrolases"/>
    <property type="match status" value="1"/>
</dbReference>
<dbReference type="Gene3D" id="3.20.20.140">
    <property type="entry name" value="Metal-dependent hydrolases"/>
    <property type="match status" value="1"/>
</dbReference>
<evidence type="ECO:0000313" key="8">
    <source>
        <dbReference type="Proteomes" id="UP001595904"/>
    </source>
</evidence>
<gene>
    <name evidence="7" type="ORF">ACFPN2_32750</name>
</gene>
<keyword evidence="3 7" id="KW-0378">Hydrolase</keyword>
<evidence type="ECO:0000256" key="1">
    <source>
        <dbReference type="ARBA" id="ARBA00001947"/>
    </source>
</evidence>
<name>A0ABV8T418_9GAMM</name>
<evidence type="ECO:0000313" key="7">
    <source>
        <dbReference type="EMBL" id="MFC4313890.1"/>
    </source>
</evidence>
<proteinExistence type="predicted"/>
<dbReference type="NCBIfam" id="NF006683">
    <property type="entry name" value="PRK09229.1-4"/>
    <property type="match status" value="1"/>
</dbReference>
<reference evidence="8" key="1">
    <citation type="journal article" date="2019" name="Int. J. Syst. Evol. Microbiol.">
        <title>The Global Catalogue of Microorganisms (GCM) 10K type strain sequencing project: providing services to taxonomists for standard genome sequencing and annotation.</title>
        <authorList>
            <consortium name="The Broad Institute Genomics Platform"/>
            <consortium name="The Broad Institute Genome Sequencing Center for Infectious Disease"/>
            <person name="Wu L."/>
            <person name="Ma J."/>
        </authorList>
    </citation>
    <scope>NUCLEOTIDE SEQUENCE [LARGE SCALE GENOMIC DNA]</scope>
    <source>
        <strain evidence="8">CGMCC 1.10759</strain>
    </source>
</reference>
<evidence type="ECO:0000256" key="2">
    <source>
        <dbReference type="ARBA" id="ARBA00022723"/>
    </source>
</evidence>
<dbReference type="Gene3D" id="2.30.40.10">
    <property type="entry name" value="Urease, subunit C, domain 1"/>
    <property type="match status" value="1"/>
</dbReference>
<dbReference type="SUPFAM" id="SSF51338">
    <property type="entry name" value="Composite domain of metallo-dependent hydrolases"/>
    <property type="match status" value="1"/>
</dbReference>
<dbReference type="InterPro" id="IPR032466">
    <property type="entry name" value="Metal_Hydrolase"/>
</dbReference>
<evidence type="ECO:0000259" key="6">
    <source>
        <dbReference type="Pfam" id="PF22429"/>
    </source>
</evidence>
<evidence type="ECO:0000259" key="5">
    <source>
        <dbReference type="Pfam" id="PF01979"/>
    </source>
</evidence>
<dbReference type="NCBIfam" id="NF006684">
    <property type="entry name" value="PRK09229.1-5"/>
    <property type="match status" value="1"/>
</dbReference>
<accession>A0ABV8T418</accession>
<dbReference type="Pfam" id="PF01979">
    <property type="entry name" value="Amidohydro_1"/>
    <property type="match status" value="1"/>
</dbReference>
<dbReference type="InterPro" id="IPR006680">
    <property type="entry name" value="Amidohydro-rel"/>
</dbReference>
<sequence>MQTLYAARVLTADGWRSSVRLQLQGGRIATLQTEVPAEPGDERHAVIVPALGNLHSHAFQRGMAGLAEIAGDTADSFWSWRDVMYRFALRMNPDQLEAIAAQAYVEMLEAGFGRVGEFHYLHHDADGAHYADIGEMAGRIAAAAETTGLGLCLLPVFYAHSSFGGAAPGNAQRRFINSLDSYQRLLERCRQLPASTVGVAPHSLRAVTKDELLAVADMAASAPIHIHIAEQTKEVEDCIAWSGRRPVAWLLENAPVDERWCLVHATHVDAQEIAGIAEAKAVVGLCPVTEANLGDGVFPLPDLLSHGGRFGVGTDSNVHIGVAAELSLLEYSQRLTQRARNVVKRGRQSTGRAIMDFALAGGAQALGGAGRIEQGAAADFVSLDPQHPALCSRDNDALLDAWIFASAGNVVDGVWMAGRKVVTAGRHIARDRIRDRFRTVMKDLCS</sequence>
<dbReference type="NCBIfam" id="TIGR02022">
    <property type="entry name" value="hutF"/>
    <property type="match status" value="1"/>
</dbReference>